<feature type="non-terminal residue" evidence="1">
    <location>
        <position position="1"/>
    </location>
</feature>
<reference evidence="1" key="1">
    <citation type="journal article" date="2015" name="Nature">
        <title>Complex archaea that bridge the gap between prokaryotes and eukaryotes.</title>
        <authorList>
            <person name="Spang A."/>
            <person name="Saw J.H."/>
            <person name="Jorgensen S.L."/>
            <person name="Zaremba-Niedzwiedzka K."/>
            <person name="Martijn J."/>
            <person name="Lind A.E."/>
            <person name="van Eijk R."/>
            <person name="Schleper C."/>
            <person name="Guy L."/>
            <person name="Ettema T.J."/>
        </authorList>
    </citation>
    <scope>NUCLEOTIDE SEQUENCE</scope>
</reference>
<accession>A0A0F8YLH6</accession>
<proteinExistence type="predicted"/>
<comment type="caution">
    <text evidence="1">The sequence shown here is derived from an EMBL/GenBank/DDBJ whole genome shotgun (WGS) entry which is preliminary data.</text>
</comment>
<gene>
    <name evidence="1" type="ORF">LCGC14_2805280</name>
</gene>
<organism evidence="1">
    <name type="scientific">marine sediment metagenome</name>
    <dbReference type="NCBI Taxonomy" id="412755"/>
    <lineage>
        <taxon>unclassified sequences</taxon>
        <taxon>metagenomes</taxon>
        <taxon>ecological metagenomes</taxon>
    </lineage>
</organism>
<protein>
    <submittedName>
        <fullName evidence="1">Uncharacterized protein</fullName>
    </submittedName>
</protein>
<dbReference type="AlphaFoldDB" id="A0A0F8YLH6"/>
<sequence length="29" mass="3574">TLGSFRGNIVEPFVREWLEFVRQRREVRP</sequence>
<name>A0A0F8YLH6_9ZZZZ</name>
<dbReference type="EMBL" id="LAZR01052760">
    <property type="protein sequence ID" value="KKK82247.1"/>
    <property type="molecule type" value="Genomic_DNA"/>
</dbReference>
<evidence type="ECO:0000313" key="1">
    <source>
        <dbReference type="EMBL" id="KKK82247.1"/>
    </source>
</evidence>